<evidence type="ECO:0000256" key="7">
    <source>
        <dbReference type="ARBA" id="ARBA00023136"/>
    </source>
</evidence>
<dbReference type="GO" id="GO:0005524">
    <property type="term" value="F:ATP binding"/>
    <property type="evidence" value="ECO:0007669"/>
    <property type="project" value="UniProtKB-UniRule"/>
</dbReference>
<keyword evidence="2" id="KW-1003">Cell membrane</keyword>
<dbReference type="Proteomes" id="UP000230233">
    <property type="component" value="Chromosome V"/>
</dbReference>
<dbReference type="InterPro" id="IPR000719">
    <property type="entry name" value="Prot_kinase_dom"/>
</dbReference>
<comment type="caution">
    <text evidence="12">The sequence shown here is derived from an EMBL/GenBank/DDBJ whole genome shotgun (WGS) entry which is preliminary data.</text>
</comment>
<dbReference type="GO" id="GO:0007169">
    <property type="term" value="P:cell surface receptor protein tyrosine kinase signaling pathway"/>
    <property type="evidence" value="ECO:0007669"/>
    <property type="project" value="TreeGrafter"/>
</dbReference>
<feature type="region of interest" description="Disordered" evidence="9">
    <location>
        <begin position="1"/>
        <end position="25"/>
    </location>
</feature>
<evidence type="ECO:0000256" key="8">
    <source>
        <dbReference type="PROSITE-ProRule" id="PRU10141"/>
    </source>
</evidence>
<reference evidence="13" key="1">
    <citation type="submission" date="2017-10" db="EMBL/GenBank/DDBJ databases">
        <title>Rapid genome shrinkage in a self-fertile nematode reveals novel sperm competition proteins.</title>
        <authorList>
            <person name="Yin D."/>
            <person name="Schwarz E.M."/>
            <person name="Thomas C.G."/>
            <person name="Felde R.L."/>
            <person name="Korf I.F."/>
            <person name="Cutter A.D."/>
            <person name="Schartner C.M."/>
            <person name="Ralston E.J."/>
            <person name="Meyer B.J."/>
            <person name="Haag E.S."/>
        </authorList>
    </citation>
    <scope>NUCLEOTIDE SEQUENCE [LARGE SCALE GENOMIC DNA]</scope>
    <source>
        <strain evidence="13">JU1422</strain>
    </source>
</reference>
<dbReference type="InterPro" id="IPR050122">
    <property type="entry name" value="RTK"/>
</dbReference>
<dbReference type="PANTHER" id="PTHR24416:SF626">
    <property type="entry name" value="PROTEIN KINASE DOMAIN-CONTAINING PROTEIN-RELATED"/>
    <property type="match status" value="1"/>
</dbReference>
<dbReference type="STRING" id="1611254.A0A2G5TPJ6"/>
<dbReference type="InterPro" id="IPR001245">
    <property type="entry name" value="Ser-Thr/Tyr_kinase_cat_dom"/>
</dbReference>
<dbReference type="AlphaFoldDB" id="A0A2G5TPJ6"/>
<dbReference type="SMART" id="SM00219">
    <property type="entry name" value="TyrKc"/>
    <property type="match status" value="1"/>
</dbReference>
<dbReference type="Pfam" id="PF07714">
    <property type="entry name" value="PK_Tyr_Ser-Thr"/>
    <property type="match status" value="1"/>
</dbReference>
<dbReference type="GO" id="GO:0043235">
    <property type="term" value="C:receptor complex"/>
    <property type="evidence" value="ECO:0007669"/>
    <property type="project" value="TreeGrafter"/>
</dbReference>
<keyword evidence="7 10" id="KW-0472">Membrane</keyword>
<name>A0A2G5TPJ6_9PELO</name>
<evidence type="ECO:0000256" key="4">
    <source>
        <dbReference type="ARBA" id="ARBA00022741"/>
    </source>
</evidence>
<accession>A0A2G5TPJ6</accession>
<keyword evidence="4 8" id="KW-0547">Nucleotide-binding</keyword>
<dbReference type="InterPro" id="IPR011009">
    <property type="entry name" value="Kinase-like_dom_sf"/>
</dbReference>
<dbReference type="InterPro" id="IPR020635">
    <property type="entry name" value="Tyr_kinase_cat_dom"/>
</dbReference>
<evidence type="ECO:0000256" key="5">
    <source>
        <dbReference type="ARBA" id="ARBA00022840"/>
    </source>
</evidence>
<feature type="binding site" evidence="8">
    <location>
        <position position="158"/>
    </location>
    <ligand>
        <name>ATP</name>
        <dbReference type="ChEBI" id="CHEBI:30616"/>
    </ligand>
</feature>
<keyword evidence="6 10" id="KW-1133">Transmembrane helix</keyword>
<dbReference type="Gene3D" id="3.30.200.20">
    <property type="entry name" value="Phosphorylase Kinase, domain 1"/>
    <property type="match status" value="1"/>
</dbReference>
<comment type="subcellular location">
    <subcellularLocation>
        <location evidence="1">Cell membrane</location>
        <topology evidence="1">Single-pass membrane protein</topology>
    </subcellularLocation>
</comment>
<feature type="domain" description="Protein kinase" evidence="11">
    <location>
        <begin position="129"/>
        <end position="283"/>
    </location>
</feature>
<evidence type="ECO:0000313" key="13">
    <source>
        <dbReference type="Proteomes" id="UP000230233"/>
    </source>
</evidence>
<dbReference type="PANTHER" id="PTHR24416">
    <property type="entry name" value="TYROSINE-PROTEIN KINASE RECEPTOR"/>
    <property type="match status" value="1"/>
</dbReference>
<protein>
    <recommendedName>
        <fullName evidence="11">Protein kinase domain-containing protein</fullName>
    </recommendedName>
</protein>
<feature type="transmembrane region" description="Helical" evidence="10">
    <location>
        <begin position="48"/>
        <end position="69"/>
    </location>
</feature>
<dbReference type="InterPro" id="IPR017441">
    <property type="entry name" value="Protein_kinase_ATP_BS"/>
</dbReference>
<evidence type="ECO:0000256" key="9">
    <source>
        <dbReference type="SAM" id="MobiDB-lite"/>
    </source>
</evidence>
<evidence type="ECO:0000256" key="6">
    <source>
        <dbReference type="ARBA" id="ARBA00022989"/>
    </source>
</evidence>
<feature type="compositionally biased region" description="Polar residues" evidence="9">
    <location>
        <begin position="1"/>
        <end position="22"/>
    </location>
</feature>
<gene>
    <name evidence="12" type="primary">Cnig_chr_V.g20888</name>
    <name evidence="12" type="ORF">B9Z55_020888</name>
</gene>
<dbReference type="PROSITE" id="PS50011">
    <property type="entry name" value="PROTEIN_KINASE_DOM"/>
    <property type="match status" value="1"/>
</dbReference>
<dbReference type="FunFam" id="3.30.200.20:FF:000586">
    <property type="entry name" value="Receptor protein-tyrosine kinase"/>
    <property type="match status" value="1"/>
</dbReference>
<evidence type="ECO:0000256" key="1">
    <source>
        <dbReference type="ARBA" id="ARBA00004162"/>
    </source>
</evidence>
<dbReference type="SUPFAM" id="SSF56112">
    <property type="entry name" value="Protein kinase-like (PK-like)"/>
    <property type="match status" value="1"/>
</dbReference>
<proteinExistence type="predicted"/>
<evidence type="ECO:0000313" key="12">
    <source>
        <dbReference type="EMBL" id="PIC29229.1"/>
    </source>
</evidence>
<dbReference type="EMBL" id="PDUG01000005">
    <property type="protein sequence ID" value="PIC29229.1"/>
    <property type="molecule type" value="Genomic_DNA"/>
</dbReference>
<keyword evidence="3 10" id="KW-0812">Transmembrane</keyword>
<evidence type="ECO:0000256" key="3">
    <source>
        <dbReference type="ARBA" id="ARBA00022692"/>
    </source>
</evidence>
<dbReference type="GO" id="GO:0005886">
    <property type="term" value="C:plasma membrane"/>
    <property type="evidence" value="ECO:0007669"/>
    <property type="project" value="UniProtKB-SubCell"/>
</dbReference>
<dbReference type="GO" id="GO:0004714">
    <property type="term" value="F:transmembrane receptor protein tyrosine kinase activity"/>
    <property type="evidence" value="ECO:0007669"/>
    <property type="project" value="TreeGrafter"/>
</dbReference>
<sequence>MNFNFPISSFSQGSPLPETQSFDQRKTVKTSQDFNFPRTLRELIDKKYFLVFFIFGCLVLVFVFAFLTWTKCGTRSRRTGRRTRTRQNNNTEVDQQLLQIKPRKRELVSLLNADELGYDQNYELNPRHLEMGRKLGEGQYGFVNQARLKNRIDVAVKKARLPIDPDQQKMIIDEIKIMCAIKFHPNVLALVGAVTAENPKGAMIISEYAENGSLLDFLRKIKVQSTFSDLLVYEGTPPQKTGTFSKSPGLSNDLSCISTVDLISFAYQIANGMVYLANIPVGR</sequence>
<evidence type="ECO:0000256" key="2">
    <source>
        <dbReference type="ARBA" id="ARBA00022475"/>
    </source>
</evidence>
<dbReference type="PROSITE" id="PS00107">
    <property type="entry name" value="PROTEIN_KINASE_ATP"/>
    <property type="match status" value="1"/>
</dbReference>
<organism evidence="12 13">
    <name type="scientific">Caenorhabditis nigoni</name>
    <dbReference type="NCBI Taxonomy" id="1611254"/>
    <lineage>
        <taxon>Eukaryota</taxon>
        <taxon>Metazoa</taxon>
        <taxon>Ecdysozoa</taxon>
        <taxon>Nematoda</taxon>
        <taxon>Chromadorea</taxon>
        <taxon>Rhabditida</taxon>
        <taxon>Rhabditina</taxon>
        <taxon>Rhabditomorpha</taxon>
        <taxon>Rhabditoidea</taxon>
        <taxon>Rhabditidae</taxon>
        <taxon>Peloderinae</taxon>
        <taxon>Caenorhabditis</taxon>
    </lineage>
</organism>
<evidence type="ECO:0000259" key="11">
    <source>
        <dbReference type="PROSITE" id="PS50011"/>
    </source>
</evidence>
<evidence type="ECO:0000256" key="10">
    <source>
        <dbReference type="SAM" id="Phobius"/>
    </source>
</evidence>
<keyword evidence="5 8" id="KW-0067">ATP-binding</keyword>
<dbReference type="OrthoDB" id="5912975at2759"/>
<dbReference type="GO" id="GO:0045138">
    <property type="term" value="P:nematode male tail tip morphogenesis"/>
    <property type="evidence" value="ECO:0007669"/>
    <property type="project" value="UniProtKB-ARBA"/>
</dbReference>
<keyword evidence="13" id="KW-1185">Reference proteome</keyword>